<dbReference type="Gene3D" id="2.170.120.40">
    <property type="entry name" value="YbbR-like domain"/>
    <property type="match status" value="1"/>
</dbReference>
<dbReference type="AlphaFoldDB" id="A0AAW7XBM9"/>
<name>A0AAW7XBM9_9GAMM</name>
<evidence type="ECO:0000313" key="1">
    <source>
        <dbReference type="EMBL" id="MDO6425072.1"/>
    </source>
</evidence>
<feature type="non-terminal residue" evidence="1">
    <location>
        <position position="91"/>
    </location>
</feature>
<accession>A0AAW7XBM9</accession>
<organism evidence="1 2">
    <name type="scientific">Saccharophagus degradans</name>
    <dbReference type="NCBI Taxonomy" id="86304"/>
    <lineage>
        <taxon>Bacteria</taxon>
        <taxon>Pseudomonadati</taxon>
        <taxon>Pseudomonadota</taxon>
        <taxon>Gammaproteobacteria</taxon>
        <taxon>Cellvibrionales</taxon>
        <taxon>Cellvibrionaceae</taxon>
        <taxon>Saccharophagus</taxon>
    </lineage>
</organism>
<reference evidence="1" key="1">
    <citation type="submission" date="2023-07" db="EMBL/GenBank/DDBJ databases">
        <title>Genome content predicts the carbon catabolic preferences of heterotrophic bacteria.</title>
        <authorList>
            <person name="Gralka M."/>
        </authorList>
    </citation>
    <scope>NUCLEOTIDE SEQUENCE</scope>
    <source>
        <strain evidence="1">I3M17_2</strain>
    </source>
</reference>
<comment type="caution">
    <text evidence="1">The sequence shown here is derived from an EMBL/GenBank/DDBJ whole genome shotgun (WGS) entry which is preliminary data.</text>
</comment>
<evidence type="ECO:0000313" key="2">
    <source>
        <dbReference type="Proteomes" id="UP001169760"/>
    </source>
</evidence>
<sequence length="91" mass="10517">HEKFNDRIAILDVLKDTLFVTLGKKSFKKVPIKPDVNLDYHSGYKSFSDYVIQPDSIEVSGPEMQIAKIKHIKLKPFHKEDVMSSIEEELE</sequence>
<gene>
    <name evidence="1" type="ORF">Q4521_21505</name>
</gene>
<dbReference type="RefSeq" id="WP_303494453.1">
    <property type="nucleotide sequence ID" value="NZ_JAUOPB010000220.1"/>
</dbReference>
<feature type="non-terminal residue" evidence="1">
    <location>
        <position position="1"/>
    </location>
</feature>
<proteinExistence type="predicted"/>
<dbReference type="EMBL" id="JAUOPB010000220">
    <property type="protein sequence ID" value="MDO6425072.1"/>
    <property type="molecule type" value="Genomic_DNA"/>
</dbReference>
<dbReference type="Proteomes" id="UP001169760">
    <property type="component" value="Unassembled WGS sequence"/>
</dbReference>
<protein>
    <submittedName>
        <fullName evidence="1">Uncharacterized protein</fullName>
    </submittedName>
</protein>